<evidence type="ECO:0000313" key="8">
    <source>
        <dbReference type="EMBL" id="MFC0860775.1"/>
    </source>
</evidence>
<evidence type="ECO:0000256" key="4">
    <source>
        <dbReference type="ARBA" id="ARBA00022989"/>
    </source>
</evidence>
<keyword evidence="2" id="KW-1003">Cell membrane</keyword>
<evidence type="ECO:0000259" key="7">
    <source>
        <dbReference type="Pfam" id="PF02687"/>
    </source>
</evidence>
<feature type="transmembrane region" description="Helical" evidence="6">
    <location>
        <begin position="374"/>
        <end position="399"/>
    </location>
</feature>
<dbReference type="PANTHER" id="PTHR30287">
    <property type="entry name" value="MEMBRANE COMPONENT OF PREDICTED ABC SUPERFAMILY METABOLITE UPTAKE TRANSPORTER"/>
    <property type="match status" value="1"/>
</dbReference>
<sequence length="441" mass="44627">MPMMPMMPVLALNNVRTNRVGFAASFAAVLLAVVLVASSGVLVTSVDGDDELNGVMSLLVLSAVVSGFVSVFVVAGTMSLHVLGQRRTWGLLRSVGMTPRQVRRLIVAEALVVAVLAGVAGCVLAVPYAGGVAALLTGVGLAPAGVPLEVTWGPFILALAVGLVVTLTAARIAARKAVKVTPLEVLREEAAQARTLPWSRMGVGAVALAAGVVLLCFTPRVPPTAALPAGFGATMALCVAASALGPVALRGMGWLLGGAAVWLDPGPGELARASVVTQPRRAMSMASPVMLTVAFACTFLFAIATSDEAAGVTRTGVSAWAAPVVVGSAMAYTVISVLNSTAMSMAERAREMRLLRSAGATPAQLTRAVCWESLIVTCAGALLGTGIAAASLTALGLAASGEARFVYSAPQHAGLVGVCAVSGLIGGLLFTRTARHGPLVF</sequence>
<dbReference type="InterPro" id="IPR038766">
    <property type="entry name" value="Membrane_comp_ABC_pdt"/>
</dbReference>
<name>A0ABV6TX31_9ACTN</name>
<comment type="caution">
    <text evidence="8">The sequence shown here is derived from an EMBL/GenBank/DDBJ whole genome shotgun (WGS) entry which is preliminary data.</text>
</comment>
<dbReference type="Pfam" id="PF02687">
    <property type="entry name" value="FtsX"/>
    <property type="match status" value="2"/>
</dbReference>
<feature type="transmembrane region" description="Helical" evidence="6">
    <location>
        <begin position="282"/>
        <end position="304"/>
    </location>
</feature>
<evidence type="ECO:0000256" key="3">
    <source>
        <dbReference type="ARBA" id="ARBA00022692"/>
    </source>
</evidence>
<evidence type="ECO:0000256" key="2">
    <source>
        <dbReference type="ARBA" id="ARBA00022475"/>
    </source>
</evidence>
<feature type="transmembrane region" description="Helical" evidence="6">
    <location>
        <begin position="55"/>
        <end position="84"/>
    </location>
</feature>
<keyword evidence="9" id="KW-1185">Reference proteome</keyword>
<feature type="transmembrane region" description="Helical" evidence="6">
    <location>
        <begin position="105"/>
        <end position="130"/>
    </location>
</feature>
<dbReference type="InterPro" id="IPR003838">
    <property type="entry name" value="ABC3_permease_C"/>
</dbReference>
<protein>
    <submittedName>
        <fullName evidence="8">FtsX-like permease family protein</fullName>
    </submittedName>
</protein>
<keyword evidence="5 6" id="KW-0472">Membrane</keyword>
<reference evidence="8 9" key="1">
    <citation type="submission" date="2024-09" db="EMBL/GenBank/DDBJ databases">
        <authorList>
            <person name="Sun Q."/>
            <person name="Mori K."/>
        </authorList>
    </citation>
    <scope>NUCLEOTIDE SEQUENCE [LARGE SCALE GENOMIC DNA]</scope>
    <source>
        <strain evidence="8 9">TBRC 1851</strain>
    </source>
</reference>
<dbReference type="PANTHER" id="PTHR30287:SF1">
    <property type="entry name" value="INNER MEMBRANE PROTEIN"/>
    <property type="match status" value="1"/>
</dbReference>
<dbReference type="RefSeq" id="WP_394299049.1">
    <property type="nucleotide sequence ID" value="NZ_JBHMQT010000003.1"/>
</dbReference>
<feature type="transmembrane region" description="Helical" evidence="6">
    <location>
        <begin position="201"/>
        <end position="221"/>
    </location>
</feature>
<evidence type="ECO:0000256" key="1">
    <source>
        <dbReference type="ARBA" id="ARBA00004651"/>
    </source>
</evidence>
<feature type="domain" description="ABC3 transporter permease C-terminal" evidence="7">
    <location>
        <begin position="62"/>
        <end position="182"/>
    </location>
</feature>
<proteinExistence type="predicted"/>
<evidence type="ECO:0000313" key="9">
    <source>
        <dbReference type="Proteomes" id="UP001589870"/>
    </source>
</evidence>
<dbReference type="EMBL" id="JBHMQT010000003">
    <property type="protein sequence ID" value="MFC0860775.1"/>
    <property type="molecule type" value="Genomic_DNA"/>
</dbReference>
<gene>
    <name evidence="8" type="ORF">ACFHYQ_00545</name>
</gene>
<feature type="domain" description="ABC3 transporter permease C-terminal" evidence="7">
    <location>
        <begin position="325"/>
        <end position="436"/>
    </location>
</feature>
<evidence type="ECO:0000256" key="6">
    <source>
        <dbReference type="SAM" id="Phobius"/>
    </source>
</evidence>
<evidence type="ECO:0000256" key="5">
    <source>
        <dbReference type="ARBA" id="ARBA00023136"/>
    </source>
</evidence>
<feature type="transmembrane region" description="Helical" evidence="6">
    <location>
        <begin position="411"/>
        <end position="431"/>
    </location>
</feature>
<comment type="subcellular location">
    <subcellularLocation>
        <location evidence="1">Cell membrane</location>
        <topology evidence="1">Multi-pass membrane protein</topology>
    </subcellularLocation>
</comment>
<feature type="transmembrane region" description="Helical" evidence="6">
    <location>
        <begin position="324"/>
        <end position="346"/>
    </location>
</feature>
<organism evidence="8 9">
    <name type="scientific">Sphaerimonospora cavernae</name>
    <dbReference type="NCBI Taxonomy" id="1740611"/>
    <lineage>
        <taxon>Bacteria</taxon>
        <taxon>Bacillati</taxon>
        <taxon>Actinomycetota</taxon>
        <taxon>Actinomycetes</taxon>
        <taxon>Streptosporangiales</taxon>
        <taxon>Streptosporangiaceae</taxon>
        <taxon>Sphaerimonospora</taxon>
    </lineage>
</organism>
<accession>A0ABV6TX31</accession>
<feature type="transmembrane region" description="Helical" evidence="6">
    <location>
        <begin position="150"/>
        <end position="170"/>
    </location>
</feature>
<dbReference type="Proteomes" id="UP001589870">
    <property type="component" value="Unassembled WGS sequence"/>
</dbReference>
<feature type="transmembrane region" description="Helical" evidence="6">
    <location>
        <begin position="227"/>
        <end position="249"/>
    </location>
</feature>
<keyword evidence="3 6" id="KW-0812">Transmembrane</keyword>
<keyword evidence="4 6" id="KW-1133">Transmembrane helix</keyword>